<dbReference type="Proteomes" id="UP001341245">
    <property type="component" value="Unassembled WGS sequence"/>
</dbReference>
<feature type="compositionally biased region" description="Basic and acidic residues" evidence="3">
    <location>
        <begin position="435"/>
        <end position="448"/>
    </location>
</feature>
<evidence type="ECO:0000256" key="2">
    <source>
        <dbReference type="PROSITE-ProRule" id="PRU00192"/>
    </source>
</evidence>
<organism evidence="5 6">
    <name type="scientific">Aureobasidium pullulans</name>
    <name type="common">Black yeast</name>
    <name type="synonym">Pullularia pullulans</name>
    <dbReference type="NCBI Taxonomy" id="5580"/>
    <lineage>
        <taxon>Eukaryota</taxon>
        <taxon>Fungi</taxon>
        <taxon>Dikarya</taxon>
        <taxon>Ascomycota</taxon>
        <taxon>Pezizomycotina</taxon>
        <taxon>Dothideomycetes</taxon>
        <taxon>Dothideomycetidae</taxon>
        <taxon>Dothideales</taxon>
        <taxon>Saccotheciaceae</taxon>
        <taxon>Aureobasidium</taxon>
    </lineage>
</organism>
<feature type="compositionally biased region" description="Polar residues" evidence="3">
    <location>
        <begin position="27"/>
        <end position="36"/>
    </location>
</feature>
<name>A0ABR0TI15_AURPU</name>
<dbReference type="SUPFAM" id="SSF50044">
    <property type="entry name" value="SH3-domain"/>
    <property type="match status" value="1"/>
</dbReference>
<evidence type="ECO:0000313" key="5">
    <source>
        <dbReference type="EMBL" id="KAK6003701.1"/>
    </source>
</evidence>
<reference evidence="5 6" key="1">
    <citation type="submission" date="2023-11" db="EMBL/GenBank/DDBJ databases">
        <title>Draft genome sequence and annotation of the polyextremotolerant black yeast-like fungus Aureobasidium pullulans NRRL 62042.</title>
        <authorList>
            <person name="Dielentheis-Frenken M.R.E."/>
            <person name="Wibberg D."/>
            <person name="Blank L.M."/>
            <person name="Tiso T."/>
        </authorList>
    </citation>
    <scope>NUCLEOTIDE SEQUENCE [LARGE SCALE GENOMIC DNA]</scope>
    <source>
        <strain evidence="5 6">NRRL 62042</strain>
    </source>
</reference>
<feature type="compositionally biased region" description="Low complexity" evidence="3">
    <location>
        <begin position="125"/>
        <end position="140"/>
    </location>
</feature>
<feature type="compositionally biased region" description="Basic and acidic residues" evidence="3">
    <location>
        <begin position="398"/>
        <end position="420"/>
    </location>
</feature>
<feature type="compositionally biased region" description="Low complexity" evidence="3">
    <location>
        <begin position="17"/>
        <end position="26"/>
    </location>
</feature>
<dbReference type="EMBL" id="JASGXD010000009">
    <property type="protein sequence ID" value="KAK6003701.1"/>
    <property type="molecule type" value="Genomic_DNA"/>
</dbReference>
<feature type="domain" description="SH3" evidence="4">
    <location>
        <begin position="320"/>
        <end position="381"/>
    </location>
</feature>
<dbReference type="Pfam" id="PF00018">
    <property type="entry name" value="SH3_1"/>
    <property type="match status" value="1"/>
</dbReference>
<dbReference type="InterPro" id="IPR036028">
    <property type="entry name" value="SH3-like_dom_sf"/>
</dbReference>
<evidence type="ECO:0000259" key="4">
    <source>
        <dbReference type="PROSITE" id="PS50002"/>
    </source>
</evidence>
<sequence>MTTQVLSSSSTDTNMSAQAQAQPQQPHTQSALLQPDTTSSTPATTSSNNNNPTLSTSASNANTTQNNNRQSLRRSLMSTRSHTSQRSRPASSVFPIFPSSLSYALVRDFAYPHFHPLHFGPSPEPASRASDDASAFSSSRRLSDPPIGSWDSRGWGAGPWGGDGGAHFTSGDQLPSTSFDDDAADDDHTSTGKLARNHRKSKSAHEESRGRSTTKRGPRNQVPGLDSQGFFAAGPDDDEEEEDETEDESIYHNRSTGSTLPAHRYTHSPEGLSSRHHARLSALEPPFSDSSDPADAPGGPLHHLHDGHAHRPTSTSLDESFAGPSLALYNFVPENSNELALREGQIIQVGYRHGQGWLVAMDLESGEQGLVPEEYVRLLSEIEGWGEHLEGVEEEGDDHSTFEEDLAEEVHNESRERDTNAKAAATTIASSEGEPQEKDLPVRDKEVR</sequence>
<dbReference type="SMART" id="SM00326">
    <property type="entry name" value="SH3"/>
    <property type="match status" value="1"/>
</dbReference>
<protein>
    <recommendedName>
        <fullName evidence="4">SH3 domain-containing protein</fullName>
    </recommendedName>
</protein>
<dbReference type="PROSITE" id="PS50002">
    <property type="entry name" value="SH3"/>
    <property type="match status" value="1"/>
</dbReference>
<feature type="region of interest" description="Disordered" evidence="3">
    <location>
        <begin position="1"/>
        <end position="93"/>
    </location>
</feature>
<feature type="compositionally biased region" description="Polar residues" evidence="3">
    <location>
        <begin position="1"/>
        <end position="16"/>
    </location>
</feature>
<feature type="compositionally biased region" description="Low complexity" evidence="3">
    <location>
        <begin position="37"/>
        <end position="68"/>
    </location>
</feature>
<gene>
    <name evidence="5" type="ORF">QM012_009472</name>
</gene>
<feature type="region of interest" description="Disordered" evidence="3">
    <location>
        <begin position="121"/>
        <end position="318"/>
    </location>
</feature>
<dbReference type="Gene3D" id="2.30.30.40">
    <property type="entry name" value="SH3 Domains"/>
    <property type="match status" value="1"/>
</dbReference>
<dbReference type="InterPro" id="IPR001452">
    <property type="entry name" value="SH3_domain"/>
</dbReference>
<feature type="compositionally biased region" description="Polar residues" evidence="3">
    <location>
        <begin position="76"/>
        <end position="90"/>
    </location>
</feature>
<keyword evidence="1 2" id="KW-0728">SH3 domain</keyword>
<accession>A0ABR0TI15</accession>
<feature type="compositionally biased region" description="Acidic residues" evidence="3">
    <location>
        <begin position="235"/>
        <end position="248"/>
    </location>
</feature>
<comment type="caution">
    <text evidence="5">The sequence shown here is derived from an EMBL/GenBank/DDBJ whole genome shotgun (WGS) entry which is preliminary data.</text>
</comment>
<feature type="compositionally biased region" description="Gly residues" evidence="3">
    <location>
        <begin position="155"/>
        <end position="165"/>
    </location>
</feature>
<proteinExistence type="predicted"/>
<feature type="region of interest" description="Disordered" evidence="3">
    <location>
        <begin position="392"/>
        <end position="448"/>
    </location>
</feature>
<evidence type="ECO:0000256" key="1">
    <source>
        <dbReference type="ARBA" id="ARBA00022443"/>
    </source>
</evidence>
<keyword evidence="6" id="KW-1185">Reference proteome</keyword>
<evidence type="ECO:0000256" key="3">
    <source>
        <dbReference type="SAM" id="MobiDB-lite"/>
    </source>
</evidence>
<evidence type="ECO:0000313" key="6">
    <source>
        <dbReference type="Proteomes" id="UP001341245"/>
    </source>
</evidence>